<dbReference type="STRING" id="1616.IV73_GL000266"/>
<keyword evidence="1" id="KW-0808">Transferase</keyword>
<dbReference type="Proteomes" id="UP000051655">
    <property type="component" value="Unassembled WGS sequence"/>
</dbReference>
<evidence type="ECO:0000259" key="13">
    <source>
        <dbReference type="PROSITE" id="PS51193"/>
    </source>
</evidence>
<dbReference type="InterPro" id="IPR011545">
    <property type="entry name" value="DEAD/DEAH_box_helicase_dom"/>
</dbReference>
<evidence type="ECO:0000256" key="3">
    <source>
        <dbReference type="ARBA" id="ARBA00022705"/>
    </source>
</evidence>
<dbReference type="SMART" id="SM00487">
    <property type="entry name" value="DEXDc"/>
    <property type="match status" value="1"/>
</dbReference>
<dbReference type="GO" id="GO:0005524">
    <property type="term" value="F:ATP binding"/>
    <property type="evidence" value="ECO:0007669"/>
    <property type="project" value="UniProtKB-UniRule"/>
</dbReference>
<dbReference type="Pfam" id="PF00929">
    <property type="entry name" value="RNase_T"/>
    <property type="match status" value="1"/>
</dbReference>
<proteinExistence type="inferred from homology"/>
<dbReference type="Gene3D" id="3.40.50.300">
    <property type="entry name" value="P-loop containing nucleotide triphosphate hydrolases"/>
    <property type="match status" value="2"/>
</dbReference>
<keyword evidence="2" id="KW-0548">Nucleotidyltransferase</keyword>
<evidence type="ECO:0000256" key="5">
    <source>
        <dbReference type="ARBA" id="ARBA00022741"/>
    </source>
</evidence>
<accession>A0A0R2JMU3</accession>
<dbReference type="InterPro" id="IPR014001">
    <property type="entry name" value="Helicase_ATP-bd"/>
</dbReference>
<dbReference type="PANTHER" id="PTHR30231">
    <property type="entry name" value="DNA POLYMERASE III SUBUNIT EPSILON"/>
    <property type="match status" value="1"/>
</dbReference>
<evidence type="ECO:0000256" key="11">
    <source>
        <dbReference type="RuleBase" id="RU364106"/>
    </source>
</evidence>
<dbReference type="FunFam" id="3.30.420.10:FF:000045">
    <property type="entry name" value="3'-5' exonuclease DinG"/>
    <property type="match status" value="1"/>
</dbReference>
<dbReference type="GO" id="GO:0045004">
    <property type="term" value="P:DNA replication proofreading"/>
    <property type="evidence" value="ECO:0007669"/>
    <property type="project" value="TreeGrafter"/>
</dbReference>
<keyword evidence="3" id="KW-0235">DNA replication</keyword>
<dbReference type="Pfam" id="PF00270">
    <property type="entry name" value="DEAD"/>
    <property type="match status" value="1"/>
</dbReference>
<evidence type="ECO:0000313" key="15">
    <source>
        <dbReference type="Proteomes" id="UP000051655"/>
    </source>
</evidence>
<dbReference type="GO" id="GO:0005829">
    <property type="term" value="C:cytosol"/>
    <property type="evidence" value="ECO:0007669"/>
    <property type="project" value="TreeGrafter"/>
</dbReference>
<protein>
    <recommendedName>
        <fullName evidence="10 11">3'-5' exonuclease DinG</fullName>
        <ecNumber evidence="10 11">3.1.-.-</ecNumber>
    </recommendedName>
</protein>
<keyword evidence="15" id="KW-1185">Reference proteome</keyword>
<evidence type="ECO:0000313" key="14">
    <source>
        <dbReference type="EMBL" id="KRN75767.1"/>
    </source>
</evidence>
<dbReference type="NCBIfam" id="TIGR00573">
    <property type="entry name" value="dnaq"/>
    <property type="match status" value="1"/>
</dbReference>
<keyword evidence="7 10" id="KW-0269">Exonuclease</keyword>
<keyword evidence="4 10" id="KW-0540">Nuclease</keyword>
<comment type="function">
    <text evidence="10 11">3'-5' exonuclease.</text>
</comment>
<dbReference type="PANTHER" id="PTHR30231:SF41">
    <property type="entry name" value="DNA POLYMERASE III SUBUNIT EPSILON"/>
    <property type="match status" value="1"/>
</dbReference>
<dbReference type="PATRIC" id="fig|1616.3.peg.270"/>
<dbReference type="HAMAP" id="MF_02206">
    <property type="entry name" value="DinG_exonucl"/>
    <property type="match status" value="1"/>
</dbReference>
<keyword evidence="8 10" id="KW-0067">ATP-binding</keyword>
<dbReference type="EC" id="3.1.-.-" evidence="10 11"/>
<evidence type="ECO:0000256" key="8">
    <source>
        <dbReference type="ARBA" id="ARBA00022840"/>
    </source>
</evidence>
<dbReference type="PROSITE" id="PS51193">
    <property type="entry name" value="HELICASE_ATP_BIND_2"/>
    <property type="match status" value="1"/>
</dbReference>
<dbReference type="EMBL" id="JQBP01000001">
    <property type="protein sequence ID" value="KRN75767.1"/>
    <property type="molecule type" value="Genomic_DNA"/>
</dbReference>
<feature type="short sequence motif" description="DEAH box" evidence="10">
    <location>
        <begin position="472"/>
        <end position="475"/>
    </location>
</feature>
<dbReference type="GO" id="GO:0003887">
    <property type="term" value="F:DNA-directed DNA polymerase activity"/>
    <property type="evidence" value="ECO:0007669"/>
    <property type="project" value="UniProtKB-KW"/>
</dbReference>
<dbReference type="SMART" id="SM00491">
    <property type="entry name" value="HELICc2"/>
    <property type="match status" value="1"/>
</dbReference>
<dbReference type="InterPro" id="IPR036397">
    <property type="entry name" value="RNaseH_sf"/>
</dbReference>
<comment type="similarity">
    <text evidence="10 11">Belongs to the helicase family. DinG subfamily. Type 2 sub-subfamily.</text>
</comment>
<dbReference type="Gene3D" id="3.30.420.10">
    <property type="entry name" value="Ribonuclease H-like superfamily/Ribonuclease H"/>
    <property type="match status" value="1"/>
</dbReference>
<organism evidence="14 15">
    <name type="scientific">Weissella kandleri</name>
    <dbReference type="NCBI Taxonomy" id="1616"/>
    <lineage>
        <taxon>Bacteria</taxon>
        <taxon>Bacillati</taxon>
        <taxon>Bacillota</taxon>
        <taxon>Bacilli</taxon>
        <taxon>Lactobacillales</taxon>
        <taxon>Lactobacillaceae</taxon>
        <taxon>Weissella</taxon>
    </lineage>
</organism>
<dbReference type="InterPro" id="IPR006054">
    <property type="entry name" value="DnaQ"/>
</dbReference>
<feature type="domain" description="Helicase ATP-binding" evidence="12">
    <location>
        <begin position="283"/>
        <end position="482"/>
    </location>
</feature>
<name>A0A0R2JMU3_9LACO</name>
<dbReference type="InterPro" id="IPR027417">
    <property type="entry name" value="P-loop_NTPase"/>
</dbReference>
<evidence type="ECO:0000256" key="7">
    <source>
        <dbReference type="ARBA" id="ARBA00022839"/>
    </source>
</evidence>
<dbReference type="InterPro" id="IPR013520">
    <property type="entry name" value="Ribonucl_H"/>
</dbReference>
<dbReference type="InterPro" id="IPR014013">
    <property type="entry name" value="Helic_SF1/SF2_ATP-bd_DinG/Rad3"/>
</dbReference>
<evidence type="ECO:0000256" key="2">
    <source>
        <dbReference type="ARBA" id="ARBA00022695"/>
    </source>
</evidence>
<dbReference type="CDD" id="cd06127">
    <property type="entry name" value="DEDDh"/>
    <property type="match status" value="1"/>
</dbReference>
<feature type="binding site" evidence="10">
    <location>
        <begin position="296"/>
        <end position="303"/>
    </location>
    <ligand>
        <name>ATP</name>
        <dbReference type="ChEBI" id="CHEBI:30616"/>
    </ligand>
</feature>
<dbReference type="SUPFAM" id="SSF52540">
    <property type="entry name" value="P-loop containing nucleoside triphosphate hydrolases"/>
    <property type="match status" value="1"/>
</dbReference>
<gene>
    <name evidence="10 11" type="primary">dinG</name>
    <name evidence="14" type="ORF">IV73_GL000266</name>
</gene>
<evidence type="ECO:0000259" key="12">
    <source>
        <dbReference type="PROSITE" id="PS51192"/>
    </source>
</evidence>
<keyword evidence="5 10" id="KW-0547">Nucleotide-binding</keyword>
<evidence type="ECO:0000256" key="4">
    <source>
        <dbReference type="ARBA" id="ARBA00022722"/>
    </source>
</evidence>
<dbReference type="GO" id="GO:0004386">
    <property type="term" value="F:helicase activity"/>
    <property type="evidence" value="ECO:0007669"/>
    <property type="project" value="InterPro"/>
</dbReference>
<dbReference type="InterPro" id="IPR012337">
    <property type="entry name" value="RNaseH-like_sf"/>
</dbReference>
<evidence type="ECO:0000256" key="10">
    <source>
        <dbReference type="HAMAP-Rule" id="MF_02206"/>
    </source>
</evidence>
<keyword evidence="9" id="KW-0239">DNA-directed DNA polymerase</keyword>
<dbReference type="Pfam" id="PF13307">
    <property type="entry name" value="Helicase_C_2"/>
    <property type="match status" value="1"/>
</dbReference>
<dbReference type="InterPro" id="IPR006555">
    <property type="entry name" value="ATP-dep_Helicase_C"/>
</dbReference>
<dbReference type="InterPro" id="IPR006310">
    <property type="entry name" value="DinG"/>
</dbReference>
<dbReference type="AlphaFoldDB" id="A0A0R2JMU3"/>
<reference evidence="14 15" key="1">
    <citation type="journal article" date="2015" name="Genome Announc.">
        <title>Expanding the biotechnology potential of lactobacilli through comparative genomics of 213 strains and associated genera.</title>
        <authorList>
            <person name="Sun Z."/>
            <person name="Harris H.M."/>
            <person name="McCann A."/>
            <person name="Guo C."/>
            <person name="Argimon S."/>
            <person name="Zhang W."/>
            <person name="Yang X."/>
            <person name="Jeffery I.B."/>
            <person name="Cooney J.C."/>
            <person name="Kagawa T.F."/>
            <person name="Liu W."/>
            <person name="Song Y."/>
            <person name="Salvetti E."/>
            <person name="Wrobel A."/>
            <person name="Rasinkangas P."/>
            <person name="Parkhill J."/>
            <person name="Rea M.C."/>
            <person name="O'Sullivan O."/>
            <person name="Ritari J."/>
            <person name="Douillard F.P."/>
            <person name="Paul Ross R."/>
            <person name="Yang R."/>
            <person name="Briner A.E."/>
            <person name="Felis G.E."/>
            <person name="de Vos W.M."/>
            <person name="Barrangou R."/>
            <person name="Klaenhammer T.R."/>
            <person name="Caufield P.W."/>
            <person name="Cui Y."/>
            <person name="Zhang H."/>
            <person name="O'Toole P.W."/>
        </authorList>
    </citation>
    <scope>NUCLEOTIDE SEQUENCE [LARGE SCALE GENOMIC DNA]</scope>
    <source>
        <strain evidence="14 15">DSM 20593</strain>
    </source>
</reference>
<evidence type="ECO:0000256" key="1">
    <source>
        <dbReference type="ARBA" id="ARBA00022679"/>
    </source>
</evidence>
<sequence length="948" mass="108756">MANNMKKSDVYAVVDLETTNNQRQVGRIIQIAVVFVRQNEIVNQFSTLVNPGQPIPTEIKKLTHINEKMVQEAPYFEEVAPLLHAMLEDTVIVAHNVNFDWPFLNTEFERVGMAVMENEAVDTVTLSQILWPTLDSYRLSELTKQLGIAHENPHRADSDARATGALLIAAMQKAETLPMMTLQQLEALPLVLPQQTKAIFSLALQENQAHPKPLAEYLMIIDHLALRRFTQPTPINLKSVIPPFPKKEKQKQQLFADQLEYRDNQVKLMNQVYEHYETLEGTDTFVPGEQAMVVEAPTGMGKTLGYLLPLAYLARQHQRQVVISTPTKVLQRQILTTIETTLKDLLPFEVRGVQLKGQDNFLNLQSFRRSLDRDDGSMALQFMKAQVLVWLTETLTGDLDELNLNNVSYEFLQKLTQTANNPQASKFKSFEFNQRQSILAQQATFLVVNHSYLTQALHGAEAFDRRPYLVADEAQHLPEVVLNKSQKHLNLGRWQQQVHQAGILLNNQREPSIQPVMQRLRAEGKLKPKLNADFDTLAQLLQRLQQRLYRHFVMNHHVMATTGQQNFAMQASDLAQFMLDYDADLAQIWKTNQSIQNLLEQMMEQFVTSQERFSIDERQTLADFRHVLMQLNRQAEQFRQFQNNLADYAEVSTFWITESFNNNENTLQLNGGLVETEDYFKQQLYPYFQPPLMVGATLFNSAKSNYLYQGLALNHDTAEVEKFPEVFDYQNQAELVMLTDAPVPTKAEYADYLQQQLLQLLVTIPRNTLVLFTSADLMQRVFTWFQQQSAYRNSPMTILAQGISGTRTKLVKRLQKESNLMIFGLLSFWEGVDLPGNQVEMVVLTRLPFEQPQTLATYNASQPGGVGNEHDFYQKQLPKAILRLRQGVGRLIRSKTDRGMIIILDSRIVHKQYGKAMQKMLPDALPKLELKTADLPAQVQNFFEKQTD</sequence>
<dbReference type="GO" id="GO:0008408">
    <property type="term" value="F:3'-5' exonuclease activity"/>
    <property type="evidence" value="ECO:0007669"/>
    <property type="project" value="UniProtKB-UniRule"/>
</dbReference>
<dbReference type="PROSITE" id="PS51192">
    <property type="entry name" value="HELICASE_ATP_BIND_1"/>
    <property type="match status" value="1"/>
</dbReference>
<dbReference type="SMART" id="SM00479">
    <property type="entry name" value="EXOIII"/>
    <property type="match status" value="1"/>
</dbReference>
<dbReference type="GO" id="GO:0003677">
    <property type="term" value="F:DNA binding"/>
    <property type="evidence" value="ECO:0007669"/>
    <property type="project" value="InterPro"/>
</dbReference>
<dbReference type="NCBIfam" id="TIGR01407">
    <property type="entry name" value="dinG_rel"/>
    <property type="match status" value="1"/>
</dbReference>
<evidence type="ECO:0000256" key="9">
    <source>
        <dbReference type="ARBA" id="ARBA00022932"/>
    </source>
</evidence>
<feature type="domain" description="Helicase ATP-binding" evidence="13">
    <location>
        <begin position="251"/>
        <end position="524"/>
    </location>
</feature>
<dbReference type="GO" id="GO:0016818">
    <property type="term" value="F:hydrolase activity, acting on acid anhydrides, in phosphorus-containing anhydrides"/>
    <property type="evidence" value="ECO:0007669"/>
    <property type="project" value="InterPro"/>
</dbReference>
<comment type="caution">
    <text evidence="14">The sequence shown here is derived from an EMBL/GenBank/DDBJ whole genome shotgun (WGS) entry which is preliminary data.</text>
</comment>
<keyword evidence="6 10" id="KW-0378">Hydrolase</keyword>
<evidence type="ECO:0000256" key="6">
    <source>
        <dbReference type="ARBA" id="ARBA00022801"/>
    </source>
</evidence>
<dbReference type="SUPFAM" id="SSF53098">
    <property type="entry name" value="Ribonuclease H-like"/>
    <property type="match status" value="1"/>
</dbReference>